<dbReference type="EMBL" id="JASJOT010000017">
    <property type="protein sequence ID" value="MDJ1495750.1"/>
    <property type="molecule type" value="Genomic_DNA"/>
</dbReference>
<accession>A0AAE3QTZ5</accession>
<name>A0AAE3QTZ5_9BACT</name>
<evidence type="ECO:0000313" key="2">
    <source>
        <dbReference type="EMBL" id="MDJ1483425.1"/>
    </source>
</evidence>
<keyword evidence="1" id="KW-0812">Transmembrane</keyword>
<evidence type="ECO:0000256" key="1">
    <source>
        <dbReference type="SAM" id="Phobius"/>
    </source>
</evidence>
<evidence type="ECO:0008006" key="6">
    <source>
        <dbReference type="Google" id="ProtNLM"/>
    </source>
</evidence>
<proteinExistence type="predicted"/>
<keyword evidence="4" id="KW-1185">Reference proteome</keyword>
<keyword evidence="1" id="KW-0472">Membrane</keyword>
<organism evidence="2 5">
    <name type="scientific">Xanthocytophaga flava</name>
    <dbReference type="NCBI Taxonomy" id="3048013"/>
    <lineage>
        <taxon>Bacteria</taxon>
        <taxon>Pseudomonadati</taxon>
        <taxon>Bacteroidota</taxon>
        <taxon>Cytophagia</taxon>
        <taxon>Cytophagales</taxon>
        <taxon>Rhodocytophagaceae</taxon>
        <taxon>Xanthocytophaga</taxon>
    </lineage>
</organism>
<reference evidence="2 4" key="1">
    <citation type="submission" date="2023-05" db="EMBL/GenBank/DDBJ databases">
        <authorList>
            <person name="Zhang X."/>
        </authorList>
    </citation>
    <scope>NUCLEOTIDE SEQUENCE</scope>
    <source>
        <strain evidence="3 4">DM2B3-1</strain>
        <strain evidence="2">YF14B1</strain>
    </source>
</reference>
<dbReference type="Proteomes" id="UP001241110">
    <property type="component" value="Unassembled WGS sequence"/>
</dbReference>
<dbReference type="Proteomes" id="UP001228581">
    <property type="component" value="Unassembled WGS sequence"/>
</dbReference>
<protein>
    <recommendedName>
        <fullName evidence="6">Lipoprotein</fullName>
    </recommendedName>
</protein>
<keyword evidence="1" id="KW-1133">Transmembrane helix</keyword>
<feature type="transmembrane region" description="Helical" evidence="1">
    <location>
        <begin position="30"/>
        <end position="48"/>
    </location>
</feature>
<gene>
    <name evidence="2" type="ORF">QNI16_23195</name>
    <name evidence="3" type="ORF">QNI19_22630</name>
</gene>
<evidence type="ECO:0000313" key="5">
    <source>
        <dbReference type="Proteomes" id="UP001241110"/>
    </source>
</evidence>
<evidence type="ECO:0000313" key="3">
    <source>
        <dbReference type="EMBL" id="MDJ1495750.1"/>
    </source>
</evidence>
<sequence>MKKLRTPFLLALLMATLSSCKVPSSFSYAFFGTAVLLVISIVIASNITKKGEGHH</sequence>
<dbReference type="RefSeq" id="WP_313983244.1">
    <property type="nucleotide sequence ID" value="NZ_JASJOR010000020.1"/>
</dbReference>
<dbReference type="PROSITE" id="PS51257">
    <property type="entry name" value="PROKAR_LIPOPROTEIN"/>
    <property type="match status" value="1"/>
</dbReference>
<dbReference type="EMBL" id="JASJOS010000011">
    <property type="protein sequence ID" value="MDJ1483425.1"/>
    <property type="molecule type" value="Genomic_DNA"/>
</dbReference>
<comment type="caution">
    <text evidence="2">The sequence shown here is derived from an EMBL/GenBank/DDBJ whole genome shotgun (WGS) entry which is preliminary data.</text>
</comment>
<dbReference type="AlphaFoldDB" id="A0AAE3QTZ5"/>
<evidence type="ECO:0000313" key="4">
    <source>
        <dbReference type="Proteomes" id="UP001228581"/>
    </source>
</evidence>